<reference evidence="6 7" key="1">
    <citation type="submission" date="2020-02" db="EMBL/GenBank/DDBJ databases">
        <title>Flavobacteriaceae Psychroflexus bacterium YR1-1, complete genome.</title>
        <authorList>
            <person name="Li Y."/>
            <person name="Wu S."/>
        </authorList>
    </citation>
    <scope>NUCLEOTIDE SEQUENCE [LARGE SCALE GENOMIC DNA]</scope>
    <source>
        <strain evidence="6 7">YR1-1</strain>
    </source>
</reference>
<feature type="modified residue" description="N6-(pyridoxal phosphate)lysine" evidence="4">
    <location>
        <position position="196"/>
    </location>
</feature>
<dbReference type="PANTHER" id="PTHR11808">
    <property type="entry name" value="TRANS-SULFURATION ENZYME FAMILY MEMBER"/>
    <property type="match status" value="1"/>
</dbReference>
<evidence type="ECO:0000313" key="6">
    <source>
        <dbReference type="EMBL" id="NEV93558.1"/>
    </source>
</evidence>
<keyword evidence="6" id="KW-0808">Transferase</keyword>
<comment type="similarity">
    <text evidence="2 5">Belongs to the trans-sulfuration enzymes family.</text>
</comment>
<sequence>MKKGLNTICVHSGEVEDKVYKGAVSPMYLSTAYAYDGLETSIYPRYFNSPNQHMLAEKVAELEHAESALIFGSGMAAITTAMLSILKSGDHVILQNQIYGGTRNFIIEECEQYGIHYDFVDVNNLEKLKSALKPETKLIYIETPSNPLLEITDMAGVTKFAKTHNVLTMADNTFASPINQTPIDFGVDIVIHSATKYLGGHSDITAGAVASSKAIMKKVFSKAKNFGGSLADQTVWLLERSMKTLNLRVTQQTINAQDMAEYLENSDYVDRVYYPGLKSHPQHELAKAQMHGFGGMLSFDLNDKCDVKKFFDGLKLIKNVLSLGGVESTVLSPEKTSHSLLTPEERKAQGIKSNLVRFSVGIEDTKDLKRDLQMAFASSLNTK</sequence>
<dbReference type="FunFam" id="3.90.1150.10:FF:000033">
    <property type="entry name" value="Cystathionine gamma-synthase"/>
    <property type="match status" value="1"/>
</dbReference>
<evidence type="ECO:0000256" key="4">
    <source>
        <dbReference type="PIRSR" id="PIRSR001434-2"/>
    </source>
</evidence>
<dbReference type="InterPro" id="IPR015424">
    <property type="entry name" value="PyrdxlP-dep_Trfase"/>
</dbReference>
<evidence type="ECO:0000313" key="7">
    <source>
        <dbReference type="Proteomes" id="UP000478505"/>
    </source>
</evidence>
<dbReference type="FunFam" id="3.40.640.10:FF:000046">
    <property type="entry name" value="Cystathionine gamma-lyase"/>
    <property type="match status" value="1"/>
</dbReference>
<comment type="cofactor">
    <cofactor evidence="1 5">
        <name>pyridoxal 5'-phosphate</name>
        <dbReference type="ChEBI" id="CHEBI:597326"/>
    </cofactor>
</comment>
<organism evidence="6 7">
    <name type="scientific">Psychroflexus aurantiacus</name>
    <dbReference type="NCBI Taxonomy" id="2709310"/>
    <lineage>
        <taxon>Bacteria</taxon>
        <taxon>Pseudomonadati</taxon>
        <taxon>Bacteroidota</taxon>
        <taxon>Flavobacteriia</taxon>
        <taxon>Flavobacteriales</taxon>
        <taxon>Flavobacteriaceae</taxon>
        <taxon>Psychroflexus</taxon>
    </lineage>
</organism>
<dbReference type="GO" id="GO:0030170">
    <property type="term" value="F:pyridoxal phosphate binding"/>
    <property type="evidence" value="ECO:0007669"/>
    <property type="project" value="InterPro"/>
</dbReference>
<dbReference type="PROSITE" id="PS00868">
    <property type="entry name" value="CYS_MET_METAB_PP"/>
    <property type="match status" value="1"/>
</dbReference>
<keyword evidence="7" id="KW-1185">Reference proteome</keyword>
<evidence type="ECO:0000256" key="3">
    <source>
        <dbReference type="ARBA" id="ARBA00022898"/>
    </source>
</evidence>
<dbReference type="GO" id="GO:0019346">
    <property type="term" value="P:transsulfuration"/>
    <property type="evidence" value="ECO:0007669"/>
    <property type="project" value="InterPro"/>
</dbReference>
<dbReference type="AlphaFoldDB" id="A0A6B3R0L5"/>
<dbReference type="GO" id="GO:0005737">
    <property type="term" value="C:cytoplasm"/>
    <property type="evidence" value="ECO:0007669"/>
    <property type="project" value="TreeGrafter"/>
</dbReference>
<dbReference type="GO" id="GO:0019343">
    <property type="term" value="P:cysteine biosynthetic process via cystathionine"/>
    <property type="evidence" value="ECO:0007669"/>
    <property type="project" value="TreeGrafter"/>
</dbReference>
<dbReference type="RefSeq" id="WP_164004266.1">
    <property type="nucleotide sequence ID" value="NZ_JAAIKD010000002.1"/>
</dbReference>
<dbReference type="InterPro" id="IPR015421">
    <property type="entry name" value="PyrdxlP-dep_Trfase_major"/>
</dbReference>
<evidence type="ECO:0000256" key="2">
    <source>
        <dbReference type="ARBA" id="ARBA00009077"/>
    </source>
</evidence>
<dbReference type="InterPro" id="IPR054542">
    <property type="entry name" value="Cys_met_metab_PP"/>
</dbReference>
<gene>
    <name evidence="6" type="ORF">G3567_05250</name>
</gene>
<dbReference type="InterPro" id="IPR015422">
    <property type="entry name" value="PyrdxlP-dep_Trfase_small"/>
</dbReference>
<dbReference type="Gene3D" id="3.90.1150.10">
    <property type="entry name" value="Aspartate Aminotransferase, domain 1"/>
    <property type="match status" value="1"/>
</dbReference>
<dbReference type="InterPro" id="IPR000277">
    <property type="entry name" value="Cys/Met-Metab_PyrdxlP-dep_enz"/>
</dbReference>
<evidence type="ECO:0000256" key="5">
    <source>
        <dbReference type="RuleBase" id="RU362118"/>
    </source>
</evidence>
<evidence type="ECO:0000256" key="1">
    <source>
        <dbReference type="ARBA" id="ARBA00001933"/>
    </source>
</evidence>
<dbReference type="SUPFAM" id="SSF53383">
    <property type="entry name" value="PLP-dependent transferases"/>
    <property type="match status" value="1"/>
</dbReference>
<comment type="caution">
    <text evidence="6">The sequence shown here is derived from an EMBL/GenBank/DDBJ whole genome shotgun (WGS) entry which is preliminary data.</text>
</comment>
<dbReference type="GO" id="GO:0009086">
    <property type="term" value="P:methionine biosynthetic process"/>
    <property type="evidence" value="ECO:0007669"/>
    <property type="project" value="UniProtKB-ARBA"/>
</dbReference>
<dbReference type="Gene3D" id="3.40.640.10">
    <property type="entry name" value="Type I PLP-dependent aspartate aminotransferase-like (Major domain)"/>
    <property type="match status" value="1"/>
</dbReference>
<dbReference type="GO" id="GO:0004123">
    <property type="term" value="F:cystathionine gamma-lyase activity"/>
    <property type="evidence" value="ECO:0007669"/>
    <property type="project" value="TreeGrafter"/>
</dbReference>
<proteinExistence type="inferred from homology"/>
<name>A0A6B3R0L5_9FLAO</name>
<dbReference type="EMBL" id="JAAIKD010000002">
    <property type="protein sequence ID" value="NEV93558.1"/>
    <property type="molecule type" value="Genomic_DNA"/>
</dbReference>
<keyword evidence="3 4" id="KW-0663">Pyridoxal phosphate</keyword>
<dbReference type="PIRSF" id="PIRSF001434">
    <property type="entry name" value="CGS"/>
    <property type="match status" value="1"/>
</dbReference>
<protein>
    <submittedName>
        <fullName evidence="6">PLP-dependent transferase</fullName>
    </submittedName>
</protein>
<dbReference type="Proteomes" id="UP000478505">
    <property type="component" value="Unassembled WGS sequence"/>
</dbReference>
<dbReference type="CDD" id="cd00614">
    <property type="entry name" value="CGS_like"/>
    <property type="match status" value="1"/>
</dbReference>
<dbReference type="GO" id="GO:0016740">
    <property type="term" value="F:transferase activity"/>
    <property type="evidence" value="ECO:0007669"/>
    <property type="project" value="UniProtKB-KW"/>
</dbReference>
<dbReference type="PANTHER" id="PTHR11808:SF15">
    <property type="entry name" value="CYSTATHIONINE GAMMA-LYASE"/>
    <property type="match status" value="1"/>
</dbReference>
<dbReference type="Pfam" id="PF01053">
    <property type="entry name" value="Cys_Met_Meta_PP"/>
    <property type="match status" value="1"/>
</dbReference>
<accession>A0A6B3R0L5</accession>